<dbReference type="CDD" id="cd01949">
    <property type="entry name" value="GGDEF"/>
    <property type="match status" value="1"/>
</dbReference>
<dbReference type="AlphaFoldDB" id="A0A3D9DXS0"/>
<evidence type="ECO:0000256" key="2">
    <source>
        <dbReference type="ARBA" id="ARBA00012528"/>
    </source>
</evidence>
<dbReference type="RefSeq" id="WP_170140456.1">
    <property type="nucleotide sequence ID" value="NZ_QRDJ01000006.1"/>
</dbReference>
<feature type="transmembrane region" description="Helical" evidence="4">
    <location>
        <begin position="51"/>
        <end position="69"/>
    </location>
</feature>
<feature type="transmembrane region" description="Helical" evidence="4">
    <location>
        <begin position="24"/>
        <end position="45"/>
    </location>
</feature>
<dbReference type="PROSITE" id="PS50887">
    <property type="entry name" value="GGDEF"/>
    <property type="match status" value="1"/>
</dbReference>
<reference evidence="6 7" key="1">
    <citation type="submission" date="2018-07" db="EMBL/GenBank/DDBJ databases">
        <title>Genomic Encyclopedia of Type Strains, Phase IV (KMG-IV): sequencing the most valuable type-strain genomes for metagenomic binning, comparative biology and taxonomic classification.</title>
        <authorList>
            <person name="Goeker M."/>
        </authorList>
    </citation>
    <scope>NUCLEOTIDE SEQUENCE [LARGE SCALE GENOMIC DNA]</scope>
    <source>
        <strain evidence="6 7">DSM 14324</strain>
    </source>
</reference>
<dbReference type="EC" id="2.7.7.65" evidence="2"/>
<dbReference type="PANTHER" id="PTHR45138">
    <property type="entry name" value="REGULATORY COMPONENTS OF SENSORY TRANSDUCTION SYSTEM"/>
    <property type="match status" value="1"/>
</dbReference>
<dbReference type="InterPro" id="IPR050469">
    <property type="entry name" value="Diguanylate_Cyclase"/>
</dbReference>
<dbReference type="InterPro" id="IPR043128">
    <property type="entry name" value="Rev_trsase/Diguanyl_cyclase"/>
</dbReference>
<comment type="caution">
    <text evidence="6">The sequence shown here is derived from an EMBL/GenBank/DDBJ whole genome shotgun (WGS) entry which is preliminary data.</text>
</comment>
<feature type="transmembrane region" description="Helical" evidence="4">
    <location>
        <begin position="166"/>
        <end position="184"/>
    </location>
</feature>
<keyword evidence="4" id="KW-0472">Membrane</keyword>
<comment type="cofactor">
    <cofactor evidence="1">
        <name>Mg(2+)</name>
        <dbReference type="ChEBI" id="CHEBI:18420"/>
    </cofactor>
</comment>
<dbReference type="GO" id="GO:1902201">
    <property type="term" value="P:negative regulation of bacterial-type flagellum-dependent cell motility"/>
    <property type="evidence" value="ECO:0007669"/>
    <property type="project" value="TreeGrafter"/>
</dbReference>
<keyword evidence="4" id="KW-1133">Transmembrane helix</keyword>
<evidence type="ECO:0000313" key="7">
    <source>
        <dbReference type="Proteomes" id="UP000256334"/>
    </source>
</evidence>
<dbReference type="Gene3D" id="3.30.70.270">
    <property type="match status" value="1"/>
</dbReference>
<organism evidence="6 7">
    <name type="scientific">Kushneria indalinina DSM 14324</name>
    <dbReference type="NCBI Taxonomy" id="1122140"/>
    <lineage>
        <taxon>Bacteria</taxon>
        <taxon>Pseudomonadati</taxon>
        <taxon>Pseudomonadota</taxon>
        <taxon>Gammaproteobacteria</taxon>
        <taxon>Oceanospirillales</taxon>
        <taxon>Halomonadaceae</taxon>
        <taxon>Kushneria</taxon>
    </lineage>
</organism>
<dbReference type="GO" id="GO:0005886">
    <property type="term" value="C:plasma membrane"/>
    <property type="evidence" value="ECO:0007669"/>
    <property type="project" value="TreeGrafter"/>
</dbReference>
<dbReference type="InterPro" id="IPR000160">
    <property type="entry name" value="GGDEF_dom"/>
</dbReference>
<feature type="transmembrane region" description="Helical" evidence="4">
    <location>
        <begin position="81"/>
        <end position="101"/>
    </location>
</feature>
<dbReference type="FunFam" id="3.30.70.270:FF:000001">
    <property type="entry name" value="Diguanylate cyclase domain protein"/>
    <property type="match status" value="1"/>
</dbReference>
<proteinExistence type="predicted"/>
<keyword evidence="7" id="KW-1185">Reference proteome</keyword>
<keyword evidence="4" id="KW-0812">Transmembrane</keyword>
<dbReference type="PANTHER" id="PTHR45138:SF9">
    <property type="entry name" value="DIGUANYLATE CYCLASE DGCM-RELATED"/>
    <property type="match status" value="1"/>
</dbReference>
<dbReference type="Pfam" id="PF00990">
    <property type="entry name" value="GGDEF"/>
    <property type="match status" value="1"/>
</dbReference>
<comment type="catalytic activity">
    <reaction evidence="3">
        <text>2 GTP = 3',3'-c-di-GMP + 2 diphosphate</text>
        <dbReference type="Rhea" id="RHEA:24898"/>
        <dbReference type="ChEBI" id="CHEBI:33019"/>
        <dbReference type="ChEBI" id="CHEBI:37565"/>
        <dbReference type="ChEBI" id="CHEBI:58805"/>
        <dbReference type="EC" id="2.7.7.65"/>
    </reaction>
</comment>
<dbReference type="NCBIfam" id="TIGR00254">
    <property type="entry name" value="GGDEF"/>
    <property type="match status" value="1"/>
</dbReference>
<evidence type="ECO:0000256" key="4">
    <source>
        <dbReference type="SAM" id="Phobius"/>
    </source>
</evidence>
<dbReference type="InterPro" id="IPR048432">
    <property type="entry name" value="MASE7"/>
</dbReference>
<dbReference type="Pfam" id="PF20967">
    <property type="entry name" value="MASE7"/>
    <property type="match status" value="1"/>
</dbReference>
<dbReference type="GO" id="GO:0052621">
    <property type="term" value="F:diguanylate cyclase activity"/>
    <property type="evidence" value="ECO:0007669"/>
    <property type="project" value="UniProtKB-EC"/>
</dbReference>
<evidence type="ECO:0000256" key="1">
    <source>
        <dbReference type="ARBA" id="ARBA00001946"/>
    </source>
</evidence>
<accession>A0A3D9DXS0</accession>
<dbReference type="Proteomes" id="UP000256334">
    <property type="component" value="Unassembled WGS sequence"/>
</dbReference>
<gene>
    <name evidence="6" type="ORF">C8D72_0233</name>
</gene>
<dbReference type="EMBL" id="QRDJ01000006">
    <property type="protein sequence ID" value="REC95580.1"/>
    <property type="molecule type" value="Genomic_DNA"/>
</dbReference>
<evidence type="ECO:0000259" key="5">
    <source>
        <dbReference type="PROSITE" id="PS50887"/>
    </source>
</evidence>
<dbReference type="GO" id="GO:0043709">
    <property type="term" value="P:cell adhesion involved in single-species biofilm formation"/>
    <property type="evidence" value="ECO:0007669"/>
    <property type="project" value="TreeGrafter"/>
</dbReference>
<evidence type="ECO:0000313" key="6">
    <source>
        <dbReference type="EMBL" id="REC95580.1"/>
    </source>
</evidence>
<evidence type="ECO:0000256" key="3">
    <source>
        <dbReference type="ARBA" id="ARBA00034247"/>
    </source>
</evidence>
<feature type="domain" description="GGDEF" evidence="5">
    <location>
        <begin position="236"/>
        <end position="377"/>
    </location>
</feature>
<feature type="transmembrane region" description="Helical" evidence="4">
    <location>
        <begin position="129"/>
        <end position="154"/>
    </location>
</feature>
<protein>
    <recommendedName>
        <fullName evidence="2">diguanylate cyclase</fullName>
        <ecNumber evidence="2">2.7.7.65</ecNumber>
    </recommendedName>
</protein>
<feature type="transmembrane region" description="Helical" evidence="4">
    <location>
        <begin position="107"/>
        <end position="122"/>
    </location>
</feature>
<sequence length="397" mass="43898">MISTLKKLWSPGISGYPRGVRRQIALCNQLGLFGIAATLPYQLFYYVYEVAVYRGVFVANLFFIAGYLSVLPLNHQRWHHLASTVLLANGCSQLFVVTWFIGTEAGVNLYYFTLASISAFLYKRPNIRVYAAIMAFFGVQYVITHFLFTAATVITPVPTPWVNAMYAFSVAGALTLSGIVLYLFRRQIDHAEGELTLSNRYLETLSNTDPLTGLANRRALDVALEREWARLTRRQQALSVIMFDVDHFKRYNDHYGHAGGDRCLQQIARAAQGVISRAPDLLVRYGGEEFAVVLPGTDETGARQLAQRLCATIEALNIANEPLGAGARVTISVGVSSLQHSVPNAHDYGGAHLLKHADEALYQAKANGRNQVVYQAYGHPHAADVERDGRVDASGRT</sequence>
<dbReference type="SMART" id="SM00267">
    <property type="entry name" value="GGDEF"/>
    <property type="match status" value="1"/>
</dbReference>
<dbReference type="InterPro" id="IPR029787">
    <property type="entry name" value="Nucleotide_cyclase"/>
</dbReference>
<dbReference type="SUPFAM" id="SSF55073">
    <property type="entry name" value="Nucleotide cyclase"/>
    <property type="match status" value="1"/>
</dbReference>
<name>A0A3D9DXS0_9GAMM</name>